<keyword evidence="3" id="KW-1185">Reference proteome</keyword>
<proteinExistence type="predicted"/>
<keyword evidence="2" id="KW-0378">Hydrolase</keyword>
<name>A0A291QY88_9BACT</name>
<dbReference type="GO" id="GO:0016020">
    <property type="term" value="C:membrane"/>
    <property type="evidence" value="ECO:0007669"/>
    <property type="project" value="TreeGrafter"/>
</dbReference>
<organism evidence="2 3">
    <name type="scientific">Chitinophaga caeni</name>
    <dbReference type="NCBI Taxonomy" id="2029983"/>
    <lineage>
        <taxon>Bacteria</taxon>
        <taxon>Pseudomonadati</taxon>
        <taxon>Bacteroidota</taxon>
        <taxon>Chitinophagia</taxon>
        <taxon>Chitinophagales</taxon>
        <taxon>Chitinophagaceae</taxon>
        <taxon>Chitinophaga</taxon>
    </lineage>
</organism>
<sequence length="269" mass="30103">MTNWISATCEANNIRIHYTRTGGNKPPLILLHGLMTNGLCWSDLAGKLEQDYDVIMPDARGHGLSSQPNGKYRYGDLAEDINGLINALQLTKPSLLGHSMGGMTAAVLAGMEPAMLGGLILADPTFLSPRMQQEVYSSNVFDQHRQMLTMSFEEIVADGRRRHPQRPLHIIETFARARLQTCMDALDILRPPNPDYKELVRHMKIPGLLIYGDKGVVNTILATELRILNPHLAVEQIPGARHALHLDQPELFYKAIKSFFDAIETRHIH</sequence>
<feature type="domain" description="AB hydrolase-1" evidence="1">
    <location>
        <begin position="26"/>
        <end position="143"/>
    </location>
</feature>
<dbReference type="OrthoDB" id="9799612at2"/>
<dbReference type="PANTHER" id="PTHR43798:SF33">
    <property type="entry name" value="HYDROLASE, PUTATIVE (AFU_ORTHOLOGUE AFUA_2G14860)-RELATED"/>
    <property type="match status" value="1"/>
</dbReference>
<dbReference type="Pfam" id="PF00561">
    <property type="entry name" value="Abhydrolase_1"/>
    <property type="match status" value="1"/>
</dbReference>
<evidence type="ECO:0000259" key="1">
    <source>
        <dbReference type="Pfam" id="PF00561"/>
    </source>
</evidence>
<dbReference type="SUPFAM" id="SSF53474">
    <property type="entry name" value="alpha/beta-Hydrolases"/>
    <property type="match status" value="1"/>
</dbReference>
<dbReference type="GO" id="GO:0047372">
    <property type="term" value="F:monoacylglycerol lipase activity"/>
    <property type="evidence" value="ECO:0007669"/>
    <property type="project" value="TreeGrafter"/>
</dbReference>
<dbReference type="KEGG" id="cbae:COR50_17945"/>
<accession>A0A291QY88</accession>
<dbReference type="Proteomes" id="UP000220133">
    <property type="component" value="Chromosome"/>
</dbReference>
<evidence type="ECO:0000313" key="3">
    <source>
        <dbReference type="Proteomes" id="UP000220133"/>
    </source>
</evidence>
<dbReference type="InterPro" id="IPR000073">
    <property type="entry name" value="AB_hydrolase_1"/>
</dbReference>
<dbReference type="InterPro" id="IPR050266">
    <property type="entry name" value="AB_hydrolase_sf"/>
</dbReference>
<gene>
    <name evidence="2" type="ORF">COR50_17945</name>
</gene>
<protein>
    <submittedName>
        <fullName evidence="2">Alpha/beta hydrolase</fullName>
    </submittedName>
</protein>
<reference evidence="2 3" key="1">
    <citation type="submission" date="2017-10" db="EMBL/GenBank/DDBJ databases">
        <title>Paenichitinophaga pekingensis gen. nov., sp. nov., isolated from activated sludge.</title>
        <authorList>
            <person name="Jin D."/>
            <person name="Kong X."/>
            <person name="Deng Y."/>
            <person name="Bai Z."/>
        </authorList>
    </citation>
    <scope>NUCLEOTIDE SEQUENCE [LARGE SCALE GENOMIC DNA]</scope>
    <source>
        <strain evidence="2 3">13</strain>
    </source>
</reference>
<dbReference type="AlphaFoldDB" id="A0A291QY88"/>
<dbReference type="InterPro" id="IPR029058">
    <property type="entry name" value="AB_hydrolase_fold"/>
</dbReference>
<dbReference type="PANTHER" id="PTHR43798">
    <property type="entry name" value="MONOACYLGLYCEROL LIPASE"/>
    <property type="match status" value="1"/>
</dbReference>
<evidence type="ECO:0000313" key="2">
    <source>
        <dbReference type="EMBL" id="ATL48897.1"/>
    </source>
</evidence>
<dbReference type="Gene3D" id="3.40.50.1820">
    <property type="entry name" value="alpha/beta hydrolase"/>
    <property type="match status" value="1"/>
</dbReference>
<dbReference type="EMBL" id="CP023777">
    <property type="protein sequence ID" value="ATL48897.1"/>
    <property type="molecule type" value="Genomic_DNA"/>
</dbReference>
<dbReference type="GO" id="GO:0046464">
    <property type="term" value="P:acylglycerol catabolic process"/>
    <property type="evidence" value="ECO:0007669"/>
    <property type="project" value="TreeGrafter"/>
</dbReference>